<proteinExistence type="predicted"/>
<evidence type="ECO:0000313" key="2">
    <source>
        <dbReference type="Proteomes" id="UP000300543"/>
    </source>
</evidence>
<evidence type="ECO:0000313" key="1">
    <source>
        <dbReference type="EMBL" id="QCQ59191.1"/>
    </source>
</evidence>
<gene>
    <name evidence="1" type="ORF">Barba5S_gp113</name>
</gene>
<organism evidence="1 2">
    <name type="scientific">Rheinheimera phage Barba5S</name>
    <dbReference type="NCBI Taxonomy" id="2849599"/>
    <lineage>
        <taxon>Viruses</taxon>
        <taxon>Duplodnaviria</taxon>
        <taxon>Heunggongvirae</taxon>
        <taxon>Uroviricota</taxon>
        <taxon>Caudoviricetes</taxon>
        <taxon>Barbavirus</taxon>
        <taxon>Barbavirus barba5S</taxon>
    </lineage>
</organism>
<reference evidence="1 2" key="1">
    <citation type="submission" date="2019-03" db="EMBL/GenBank/DDBJ databases">
        <title>Genomic and seasonal variations among aquatic phages infecting the Baltic Sea Gammaproteobacteria Rheinheimera sp. bal341.</title>
        <authorList>
            <person name="Nilsson E."/>
            <person name="Li K."/>
            <person name="Fridlund J."/>
            <person name="Sulcius S."/>
            <person name="Bunse C."/>
            <person name="Karlsson C.M.G."/>
            <person name="Lindh M."/>
            <person name="Lundin D."/>
            <person name="Pinhassi J."/>
            <person name="Holmfeldt K."/>
        </authorList>
    </citation>
    <scope>NUCLEOTIDE SEQUENCE [LARGE SCALE GENOMIC DNA]</scope>
</reference>
<dbReference type="InterPro" id="IPR021695">
    <property type="entry name" value="Phage_KPP10_Orf10"/>
</dbReference>
<keyword evidence="2" id="KW-1185">Reference proteome</keyword>
<sequence>MTIKAYDPKKVSCAIGLQNPTGYAPDTKIVINRTNPVSTTTVGVDGDISVNIDNRYTGTATISLMHNSPFNDVLNSWVASIEQTGYPFLPFEMNDPSGSAISTVCWVETVPDYSVAQETGEMSWVFGLADARLLPNQSTARLSALNQLTPASI</sequence>
<dbReference type="EMBL" id="MK719710">
    <property type="protein sequence ID" value="QCQ59191.1"/>
    <property type="molecule type" value="Genomic_DNA"/>
</dbReference>
<dbReference type="Proteomes" id="UP000300543">
    <property type="component" value="Segment"/>
</dbReference>
<accession>A0A4P8MY11</accession>
<dbReference type="NCBIfam" id="NF047581">
    <property type="entry name" value="gp105_phage_fam"/>
    <property type="match status" value="1"/>
</dbReference>
<name>A0A4P8MY11_9CAUD</name>
<protein>
    <submittedName>
        <fullName evidence="1">Putative structural protein</fullName>
    </submittedName>
</protein>